<dbReference type="KEGG" id="ache:ACHE_20395S"/>
<dbReference type="RefSeq" id="XP_043133459.1">
    <property type="nucleotide sequence ID" value="XM_043284693.1"/>
</dbReference>
<dbReference type="AlphaFoldDB" id="A0A7R7VID0"/>
<proteinExistence type="predicted"/>
<gene>
    <name evidence="1" type="ORF">ACHE_20395S</name>
</gene>
<keyword evidence="2" id="KW-1185">Reference proteome</keyword>
<dbReference type="EMBL" id="AP024417">
    <property type="protein sequence ID" value="BCR84937.1"/>
    <property type="molecule type" value="Genomic_DNA"/>
</dbReference>
<organism evidence="1 2">
    <name type="scientific">Aspergillus chevalieri</name>
    <name type="common">Eurotium chevalieri</name>
    <dbReference type="NCBI Taxonomy" id="182096"/>
    <lineage>
        <taxon>Eukaryota</taxon>
        <taxon>Fungi</taxon>
        <taxon>Dikarya</taxon>
        <taxon>Ascomycota</taxon>
        <taxon>Pezizomycotina</taxon>
        <taxon>Eurotiomycetes</taxon>
        <taxon>Eurotiomycetidae</taxon>
        <taxon>Eurotiales</taxon>
        <taxon>Aspergillaceae</taxon>
        <taxon>Aspergillus</taxon>
        <taxon>Aspergillus subgen. Aspergillus</taxon>
    </lineage>
</organism>
<dbReference type="Proteomes" id="UP000637239">
    <property type="component" value="Chromosome 2"/>
</dbReference>
<evidence type="ECO:0000313" key="2">
    <source>
        <dbReference type="Proteomes" id="UP000637239"/>
    </source>
</evidence>
<evidence type="ECO:0000313" key="1">
    <source>
        <dbReference type="EMBL" id="BCR84937.1"/>
    </source>
</evidence>
<sequence length="84" mass="9449">MQGTTLIQLYACLQQALCPLDVSVEPHCYTKRRKHMTPSTVVKIDSFGKEFQQRLVMMTESTDERSAAGPQIIIHIPAVVQGYL</sequence>
<dbReference type="GeneID" id="66979296"/>
<reference evidence="1" key="1">
    <citation type="submission" date="2021-01" db="EMBL/GenBank/DDBJ databases">
        <authorList>
            <consortium name="Aspergillus chevalieri M1 genome sequencing consortium"/>
            <person name="Kazuki M."/>
            <person name="Futagami T."/>
        </authorList>
    </citation>
    <scope>NUCLEOTIDE SEQUENCE</scope>
    <source>
        <strain evidence="1">M1</strain>
    </source>
</reference>
<reference evidence="1" key="2">
    <citation type="submission" date="2021-02" db="EMBL/GenBank/DDBJ databases">
        <title>Aspergillus chevalieri M1 genome sequence.</title>
        <authorList>
            <person name="Kadooka C."/>
            <person name="Mori K."/>
            <person name="Futagami T."/>
        </authorList>
    </citation>
    <scope>NUCLEOTIDE SEQUENCE</scope>
    <source>
        <strain evidence="1">M1</strain>
    </source>
</reference>
<protein>
    <submittedName>
        <fullName evidence="1">Uncharacterized protein</fullName>
    </submittedName>
</protein>
<name>A0A7R7VID0_ASPCH</name>
<accession>A0A7R7VID0</accession>